<dbReference type="RefSeq" id="WP_068405267.1">
    <property type="nucleotide sequence ID" value="NZ_CP014504.1"/>
</dbReference>
<accession>A0A127VJ83</accession>
<dbReference type="KEGG" id="pcm:AY601_4488"/>
<reference evidence="1 2" key="1">
    <citation type="submission" date="2016-03" db="EMBL/GenBank/DDBJ databases">
        <title>Complete genome sequence of Pedobacter cryoconitis PAMC 27485.</title>
        <authorList>
            <person name="Lee J."/>
            <person name="Kim O.-S."/>
        </authorList>
    </citation>
    <scope>NUCLEOTIDE SEQUENCE [LARGE SCALE GENOMIC DNA]</scope>
    <source>
        <strain evidence="1 2">PAMC 27485</strain>
    </source>
</reference>
<evidence type="ECO:0000313" key="1">
    <source>
        <dbReference type="EMBL" id="AMQ01328.1"/>
    </source>
</evidence>
<keyword evidence="2" id="KW-1185">Reference proteome</keyword>
<dbReference type="GO" id="GO:0016740">
    <property type="term" value="F:transferase activity"/>
    <property type="evidence" value="ECO:0007669"/>
    <property type="project" value="UniProtKB-KW"/>
</dbReference>
<evidence type="ECO:0000313" key="2">
    <source>
        <dbReference type="Proteomes" id="UP000071561"/>
    </source>
</evidence>
<dbReference type="Gene3D" id="3.90.550.10">
    <property type="entry name" value="Spore Coat Polysaccharide Biosynthesis Protein SpsA, Chain A"/>
    <property type="match status" value="1"/>
</dbReference>
<dbReference type="SUPFAM" id="SSF53448">
    <property type="entry name" value="Nucleotide-diphospho-sugar transferases"/>
    <property type="match status" value="1"/>
</dbReference>
<dbReference type="EMBL" id="CP014504">
    <property type="protein sequence ID" value="AMQ01328.1"/>
    <property type="molecule type" value="Genomic_DNA"/>
</dbReference>
<dbReference type="PATRIC" id="fig|188932.3.peg.4653"/>
<keyword evidence="1" id="KW-0808">Transferase</keyword>
<dbReference type="AlphaFoldDB" id="A0A127VJ83"/>
<name>A0A127VJ83_9SPHI</name>
<dbReference type="Proteomes" id="UP000071561">
    <property type="component" value="Chromosome"/>
</dbReference>
<protein>
    <submittedName>
        <fullName evidence="1">Sugar transferase</fullName>
    </submittedName>
</protein>
<dbReference type="OrthoDB" id="9785375at2"/>
<dbReference type="InterPro" id="IPR029044">
    <property type="entry name" value="Nucleotide-diphossugar_trans"/>
</dbReference>
<proteinExistence type="predicted"/>
<gene>
    <name evidence="1" type="ORF">AY601_4488</name>
</gene>
<organism evidence="1 2">
    <name type="scientific">Pedobacter cryoconitis</name>
    <dbReference type="NCBI Taxonomy" id="188932"/>
    <lineage>
        <taxon>Bacteria</taxon>
        <taxon>Pseudomonadati</taxon>
        <taxon>Bacteroidota</taxon>
        <taxon>Sphingobacteriia</taxon>
        <taxon>Sphingobacteriales</taxon>
        <taxon>Sphingobacteriaceae</taxon>
        <taxon>Pedobacter</taxon>
    </lineage>
</organism>
<sequence>MQSFAPIALFVYNRPKHTERTLKFLRQNELAAESRLFVFSDGPKSEAEEENVREVRELLKHIDGFRSVEVIERKSNMGLAESVIAGVSRLVKDYKQVIVFEDDLVTSPYTLTYFNDALTRYRDQERVMHIGAYMYPLKENTLPETFFYRAATSWGWATWDRAWQHFEPNIDVLMRQFDARKRAEFSIEHQMNFWKQMKDFKRGKNNSWAIRWYASVFLRGGLTLNPSQSLVNNIGHDGSGVHSGINDIYNVIINPRRVRVFPEVVEESVVAYEVIKGFLSTRKGSFVDRLKRYLKGIGLLK</sequence>